<dbReference type="InterPro" id="IPR043502">
    <property type="entry name" value="DNA/RNA_pol_sf"/>
</dbReference>
<name>A0A6L2NJ30_TANCI</name>
<dbReference type="CDD" id="cd01650">
    <property type="entry name" value="RT_nLTR_like"/>
    <property type="match status" value="1"/>
</dbReference>
<feature type="compositionally biased region" description="Acidic residues" evidence="1">
    <location>
        <begin position="360"/>
        <end position="370"/>
    </location>
</feature>
<protein>
    <submittedName>
        <fullName evidence="3">RNA-directed DNA polymerase, eukaryota</fullName>
    </submittedName>
</protein>
<feature type="region of interest" description="Disordered" evidence="1">
    <location>
        <begin position="478"/>
        <end position="498"/>
    </location>
</feature>
<feature type="region of interest" description="Disordered" evidence="1">
    <location>
        <begin position="360"/>
        <end position="383"/>
    </location>
</feature>
<feature type="region of interest" description="Disordered" evidence="1">
    <location>
        <begin position="1"/>
        <end position="21"/>
    </location>
</feature>
<organism evidence="3">
    <name type="scientific">Tanacetum cinerariifolium</name>
    <name type="common">Dalmatian daisy</name>
    <name type="synonym">Chrysanthemum cinerariifolium</name>
    <dbReference type="NCBI Taxonomy" id="118510"/>
    <lineage>
        <taxon>Eukaryota</taxon>
        <taxon>Viridiplantae</taxon>
        <taxon>Streptophyta</taxon>
        <taxon>Embryophyta</taxon>
        <taxon>Tracheophyta</taxon>
        <taxon>Spermatophyta</taxon>
        <taxon>Magnoliopsida</taxon>
        <taxon>eudicotyledons</taxon>
        <taxon>Gunneridae</taxon>
        <taxon>Pentapetalae</taxon>
        <taxon>asterids</taxon>
        <taxon>campanulids</taxon>
        <taxon>Asterales</taxon>
        <taxon>Asteraceae</taxon>
        <taxon>Asteroideae</taxon>
        <taxon>Anthemideae</taxon>
        <taxon>Anthemidinae</taxon>
        <taxon>Tanacetum</taxon>
    </lineage>
</organism>
<dbReference type="SUPFAM" id="SSF56672">
    <property type="entry name" value="DNA/RNA polymerases"/>
    <property type="match status" value="1"/>
</dbReference>
<evidence type="ECO:0000256" key="1">
    <source>
        <dbReference type="SAM" id="MobiDB-lite"/>
    </source>
</evidence>
<dbReference type="Gene3D" id="3.60.10.10">
    <property type="entry name" value="Endonuclease/exonuclease/phosphatase"/>
    <property type="match status" value="1"/>
</dbReference>
<sequence>MKIHPSPHTHNTTVRHTTSHRTKKLRRLPHIFEKVLELPFLPDADVSIYETSDSLKFVVDTDFDDDIGRIDTVEICAGVIKVVVSCGGIGGEMEVDELWRFRLPGYTVPELATARFGGGELVVTVPKEAVDEGVWGNGNVNIKGHPVDRDAGIKKNVKDVGAKVASKPHVHVVKGSQSVTMESNNAPAIVLDSDCLFAKDLNNSLLGRVKEFSSLSNLRKALIKEGFSDFKIRYMGELWVLLDFTSAKSKKLFQDNIGAISWFSKVKDASLDFTTEGRIVWVEIEGVPLKLWSNNTFKRIASKWGELLDIDDQEEIYFNSKRICLASKSVKNISENIKIIFQGKIFWIRVNEVPGWVPDFLDEDEDDSDMESNRGDPSIQDDDNHVVVPESELEMERHINATPADVFISQKENQSEDPFGIYDLLNKASNIDGVLSDHSLTHPPGFTPNTTMDEFDMNVENVNSQEVSTNQGDNYVNQGPSKNSSDSACSGHFKKSTVSRTGGSILGLMEELVKVGQTMGYNMDGLAQKAKKDWVRELCIKHKVNFLALQETKMCNMDLVSIKTCWGNFSFDYVHSNSVGNSGVYAPHDLKDKFMLWDYLLHVIQGWNGEVILMGDFNEVRHKSDRFGSLFHAHGANMFNSFISNADLMEVSLGGSSFTCCHKSATKMSKLDRFLISENLFNSCPNITAITLDQYISDHQGFDKLVSDTWRDAPIGATNAMNSLSSKLKYLKSKIRDWTKTNTKDMHSGRTKLKNNLQVLDASIDDGNGIVEIVKKRSEVINRLQEIDNLQVMELAQKAKIKWCIEGDENSKFFHGMLNKKRSQQSIRGILIDGVWTEDPQLVKSEFFNHFSKRFAKPDINWAHLDMVFPNTISLEQHDLERDISKEELKRAVWDCGTDKSPGPDGFTFGFYRHFWPIIENDVFEVAKCFFNSCTFPKGCNPSFITLIPKIPDANLVKDFRPISLIGSMYKFIAKIMSNRLVGVLGDIVNEVQSAFIADMKILDGHFILHEVLQWCKLKKKQYLIFKVDFKKAFDSVRWDFFDEVMKKFEFGDKWCGWIQGCLNSSRGSILINGSPTEEFNFFKGLKQGDPLSPFLFILIMESLHLSFQRVVDAGMFKGIKLNSSTTLSHMFYADDAIFVGKWCDDNINTLIHVLECFYRASGLRINMTKSKIMGVLVAENKIKSAASKLGCLLLKTSFTYLGTKVGGSMSRSRAWEDVINKNDGINVMEFMKLKLGNGNNISFWEDHWIGGSSLKTLFPRLYALENIKHASVNTKLVDISIDSSFRRKPRGGAEHAQFVDLSNMISNVILLPSTDRWYWSLEGSGEFTVSSIRKKIDDKRSPGVSSKARWIKSVPNKVNILAWKVKLDALPTRLNISRCGIVTDSILCPYL</sequence>
<evidence type="ECO:0000313" key="3">
    <source>
        <dbReference type="EMBL" id="GEU85607.1"/>
    </source>
</evidence>
<dbReference type="Pfam" id="PF00078">
    <property type="entry name" value="RVT_1"/>
    <property type="match status" value="1"/>
</dbReference>
<dbReference type="PROSITE" id="PS50878">
    <property type="entry name" value="RT_POL"/>
    <property type="match status" value="1"/>
</dbReference>
<dbReference type="SUPFAM" id="SSF56219">
    <property type="entry name" value="DNase I-like"/>
    <property type="match status" value="1"/>
</dbReference>
<keyword evidence="3" id="KW-0808">Transferase</keyword>
<reference evidence="3" key="1">
    <citation type="journal article" date="2019" name="Sci. Rep.">
        <title>Draft genome of Tanacetum cinerariifolium, the natural source of mosquito coil.</title>
        <authorList>
            <person name="Yamashiro T."/>
            <person name="Shiraishi A."/>
            <person name="Satake H."/>
            <person name="Nakayama K."/>
        </authorList>
    </citation>
    <scope>NUCLEOTIDE SEQUENCE</scope>
</reference>
<accession>A0A6L2NJ30</accession>
<dbReference type="PANTHER" id="PTHR31635">
    <property type="entry name" value="REVERSE TRANSCRIPTASE DOMAIN-CONTAINING PROTEIN-RELATED"/>
    <property type="match status" value="1"/>
</dbReference>
<dbReference type="GO" id="GO:0003964">
    <property type="term" value="F:RNA-directed DNA polymerase activity"/>
    <property type="evidence" value="ECO:0007669"/>
    <property type="project" value="UniProtKB-KW"/>
</dbReference>
<dbReference type="PANTHER" id="PTHR31635:SF196">
    <property type="entry name" value="REVERSE TRANSCRIPTASE DOMAIN-CONTAINING PROTEIN-RELATED"/>
    <property type="match status" value="1"/>
</dbReference>
<dbReference type="InterPro" id="IPR036691">
    <property type="entry name" value="Endo/exonu/phosph_ase_sf"/>
</dbReference>
<keyword evidence="3" id="KW-0548">Nucleotidyltransferase</keyword>
<gene>
    <name evidence="3" type="ORF">Tci_057585</name>
</gene>
<proteinExistence type="predicted"/>
<dbReference type="EMBL" id="BKCJ010009142">
    <property type="protein sequence ID" value="GEU85607.1"/>
    <property type="molecule type" value="Genomic_DNA"/>
</dbReference>
<feature type="compositionally biased region" description="Polar residues" evidence="1">
    <location>
        <begin position="478"/>
        <end position="488"/>
    </location>
</feature>
<keyword evidence="3" id="KW-0695">RNA-directed DNA polymerase</keyword>
<comment type="caution">
    <text evidence="3">The sequence shown here is derived from an EMBL/GenBank/DDBJ whole genome shotgun (WGS) entry which is preliminary data.</text>
</comment>
<dbReference type="InterPro" id="IPR000477">
    <property type="entry name" value="RT_dom"/>
</dbReference>
<evidence type="ECO:0000259" key="2">
    <source>
        <dbReference type="PROSITE" id="PS50878"/>
    </source>
</evidence>
<feature type="domain" description="Reverse transcriptase" evidence="2">
    <location>
        <begin position="929"/>
        <end position="1206"/>
    </location>
</feature>